<dbReference type="InterPro" id="IPR045155">
    <property type="entry name" value="Beta-lactam_cat"/>
</dbReference>
<dbReference type="PANTHER" id="PTHR35333">
    <property type="entry name" value="BETA-LACTAMASE"/>
    <property type="match status" value="1"/>
</dbReference>
<evidence type="ECO:0000259" key="2">
    <source>
        <dbReference type="Pfam" id="PF13354"/>
    </source>
</evidence>
<sequence length="383" mass="40186">MHLVRLLILGVGVGAIAGTVLSIWNPAIHPSALATQRANSASLGGGSGGGDLGGRSTAATLLAKGQELTGLTPKILPMAQESEDLIPGAFLVDLDTGDYFSLNGSSSFAAASMVKVPILIALLQDVDAGRVRLNEKLVLQQVDLAEGSGDMQYTPVGSEYTVLETISNMIITSDNTATNMVLRRLGGMEVVNQRFRQWGLQQTTLRQLLPDLTGTNTTSPKELSMLMAMLSQGELLSMKSRDRALDIMQDTITDTLLPTSLGEGSTISHKTGDIGSLVGDTGIIDMPNGKRYAITLMVKRPHNDDRAQELIRQMAGTVYDHLNQSVGGRSSTAPEVSNPSEASDPNEATPSGAAESEPIAPDTGAASDMPDTGAVMPPPIPAP</sequence>
<dbReference type="GO" id="GO:0046677">
    <property type="term" value="P:response to antibiotic"/>
    <property type="evidence" value="ECO:0007669"/>
    <property type="project" value="InterPro"/>
</dbReference>
<dbReference type="PANTHER" id="PTHR35333:SF4">
    <property type="entry name" value="SLR0121 PROTEIN"/>
    <property type="match status" value="1"/>
</dbReference>
<comment type="caution">
    <text evidence="3">The sequence shown here is derived from an EMBL/GenBank/DDBJ whole genome shotgun (WGS) entry which is preliminary data.</text>
</comment>
<dbReference type="GO" id="GO:0008800">
    <property type="term" value="F:beta-lactamase activity"/>
    <property type="evidence" value="ECO:0007669"/>
    <property type="project" value="InterPro"/>
</dbReference>
<dbReference type="AlphaFoldDB" id="A0A951QG13"/>
<evidence type="ECO:0000313" key="4">
    <source>
        <dbReference type="Proteomes" id="UP000757435"/>
    </source>
</evidence>
<reference evidence="3" key="2">
    <citation type="journal article" date="2022" name="Microbiol. Resour. Announc.">
        <title>Metagenome Sequencing to Explore Phylogenomics of Terrestrial Cyanobacteria.</title>
        <authorList>
            <person name="Ward R.D."/>
            <person name="Stajich J.E."/>
            <person name="Johansen J.R."/>
            <person name="Huntemann M."/>
            <person name="Clum A."/>
            <person name="Foster B."/>
            <person name="Foster B."/>
            <person name="Roux S."/>
            <person name="Palaniappan K."/>
            <person name="Varghese N."/>
            <person name="Mukherjee S."/>
            <person name="Reddy T.B.K."/>
            <person name="Daum C."/>
            <person name="Copeland A."/>
            <person name="Chen I.A."/>
            <person name="Ivanova N.N."/>
            <person name="Kyrpides N.C."/>
            <person name="Shapiro N."/>
            <person name="Eloe-Fadrosh E.A."/>
            <person name="Pietrasiak N."/>
        </authorList>
    </citation>
    <scope>NUCLEOTIDE SEQUENCE</scope>
    <source>
        <strain evidence="3">UHER 2000/2452</strain>
    </source>
</reference>
<dbReference type="Pfam" id="PF13354">
    <property type="entry name" value="Beta-lactamase2"/>
    <property type="match status" value="1"/>
</dbReference>
<dbReference type="Proteomes" id="UP000757435">
    <property type="component" value="Unassembled WGS sequence"/>
</dbReference>
<protein>
    <submittedName>
        <fullName evidence="3">Class A beta-lactamase-related serine hydrolase</fullName>
    </submittedName>
</protein>
<proteinExistence type="predicted"/>
<organism evidence="3 4">
    <name type="scientific">Drouetiella hepatica Uher 2000/2452</name>
    <dbReference type="NCBI Taxonomy" id="904376"/>
    <lineage>
        <taxon>Bacteria</taxon>
        <taxon>Bacillati</taxon>
        <taxon>Cyanobacteriota</taxon>
        <taxon>Cyanophyceae</taxon>
        <taxon>Oculatellales</taxon>
        <taxon>Oculatellaceae</taxon>
        <taxon>Drouetiella</taxon>
    </lineage>
</organism>
<gene>
    <name evidence="3" type="ORF">KME15_23650</name>
</gene>
<dbReference type="InterPro" id="IPR012338">
    <property type="entry name" value="Beta-lactam/transpept-like"/>
</dbReference>
<evidence type="ECO:0000256" key="1">
    <source>
        <dbReference type="SAM" id="MobiDB-lite"/>
    </source>
</evidence>
<accession>A0A951QG13</accession>
<dbReference type="InterPro" id="IPR000871">
    <property type="entry name" value="Beta-lactam_class-A"/>
</dbReference>
<evidence type="ECO:0000313" key="3">
    <source>
        <dbReference type="EMBL" id="MBW4661676.1"/>
    </source>
</evidence>
<dbReference type="Gene3D" id="3.40.710.10">
    <property type="entry name" value="DD-peptidase/beta-lactamase superfamily"/>
    <property type="match status" value="1"/>
</dbReference>
<keyword evidence="3" id="KW-0378">Hydrolase</keyword>
<dbReference type="EMBL" id="JAHHHD010000042">
    <property type="protein sequence ID" value="MBW4661676.1"/>
    <property type="molecule type" value="Genomic_DNA"/>
</dbReference>
<reference evidence="3" key="1">
    <citation type="submission" date="2021-05" db="EMBL/GenBank/DDBJ databases">
        <authorList>
            <person name="Pietrasiak N."/>
            <person name="Ward R."/>
            <person name="Stajich J.E."/>
            <person name="Kurbessoian T."/>
        </authorList>
    </citation>
    <scope>NUCLEOTIDE SEQUENCE</scope>
    <source>
        <strain evidence="3">UHER 2000/2452</strain>
    </source>
</reference>
<dbReference type="SUPFAM" id="SSF56601">
    <property type="entry name" value="beta-lactamase/transpeptidase-like"/>
    <property type="match status" value="1"/>
</dbReference>
<feature type="region of interest" description="Disordered" evidence="1">
    <location>
        <begin position="323"/>
        <end position="383"/>
    </location>
</feature>
<name>A0A951QG13_9CYAN</name>
<feature type="compositionally biased region" description="Polar residues" evidence="1">
    <location>
        <begin position="323"/>
        <end position="349"/>
    </location>
</feature>
<feature type="domain" description="Beta-lactamase class A catalytic" evidence="2">
    <location>
        <begin position="89"/>
        <end position="297"/>
    </location>
</feature>
<dbReference type="GO" id="GO:0030655">
    <property type="term" value="P:beta-lactam antibiotic catabolic process"/>
    <property type="evidence" value="ECO:0007669"/>
    <property type="project" value="InterPro"/>
</dbReference>